<dbReference type="PANTHER" id="PTHR34406:SF1">
    <property type="entry name" value="PROTEIN YCEI"/>
    <property type="match status" value="1"/>
</dbReference>
<evidence type="ECO:0000313" key="2">
    <source>
        <dbReference type="EMBL" id="CAB0600132.1"/>
    </source>
</evidence>
<proteinExistence type="inferred from homology"/>
<name>A0A0F5DCD0_CORDP</name>
<dbReference type="SUPFAM" id="SSF101874">
    <property type="entry name" value="YceI-like"/>
    <property type="match status" value="1"/>
</dbReference>
<organism evidence="2 3">
    <name type="scientific">Corynebacterium diphtheriae</name>
    <dbReference type="NCBI Taxonomy" id="1717"/>
    <lineage>
        <taxon>Bacteria</taxon>
        <taxon>Bacillati</taxon>
        <taxon>Actinomycetota</taxon>
        <taxon>Actinomycetes</taxon>
        <taxon>Mycobacteriales</taxon>
        <taxon>Corynebacteriaceae</taxon>
        <taxon>Corynebacterium</taxon>
    </lineage>
</organism>
<dbReference type="InterPro" id="IPR007372">
    <property type="entry name" value="Lipid/polyisoprenoid-bd_YceI"/>
</dbReference>
<sequence>MHNLNGTYVLDPAHSVIGFIARHAMVTKVRGNFGDFDATFTINDEDVQASATIKSASITTGNADRDAHVRGDDFFSTEAFPELTFTATDAIIKDEDSAKVTGDLTIKGVTKTVVLDVDIEGIAEDPFGNVRLGFEAKTKINRRDFGINFNAPLNTGGMLVSDEIKIEIEGSAIKQA</sequence>
<dbReference type="OrthoDB" id="9811006at2"/>
<dbReference type="PANTHER" id="PTHR34406">
    <property type="entry name" value="PROTEIN YCEI"/>
    <property type="match status" value="1"/>
</dbReference>
<dbReference type="RefSeq" id="WP_010934753.1">
    <property type="nucleotide sequence ID" value="NZ_CP020410.2"/>
</dbReference>
<dbReference type="Gene3D" id="2.40.128.110">
    <property type="entry name" value="Lipid/polyisoprenoid-binding, YceI-like"/>
    <property type="match status" value="1"/>
</dbReference>
<comment type="similarity">
    <text evidence="1">Belongs to the UPF0312 family.</text>
</comment>
<dbReference type="EMBL" id="CADDAV010000015">
    <property type="protein sequence ID" value="CAB0600132.1"/>
    <property type="molecule type" value="Genomic_DNA"/>
</dbReference>
<dbReference type="AlphaFoldDB" id="A0A0F5DCD0"/>
<dbReference type="Proteomes" id="UP000480222">
    <property type="component" value="Unassembled WGS sequence"/>
</dbReference>
<evidence type="ECO:0000313" key="3">
    <source>
        <dbReference type="Proteomes" id="UP000480222"/>
    </source>
</evidence>
<dbReference type="Pfam" id="PF04264">
    <property type="entry name" value="YceI"/>
    <property type="match status" value="1"/>
</dbReference>
<reference evidence="2 3" key="1">
    <citation type="submission" date="2020-02" db="EMBL/GenBank/DDBJ databases">
        <authorList>
            <person name="Brisse S."/>
        </authorList>
    </citation>
    <scope>NUCLEOTIDE SEQUENCE [LARGE SCALE GENOMIC DNA]</scope>
    <source>
        <strain evidence="2">CIP107547</strain>
    </source>
</reference>
<evidence type="ECO:0000256" key="1">
    <source>
        <dbReference type="ARBA" id="ARBA00008812"/>
    </source>
</evidence>
<accession>A0A0F5DCD0</accession>
<dbReference type="InterPro" id="IPR036761">
    <property type="entry name" value="TTHA0802/YceI-like_sf"/>
</dbReference>
<dbReference type="SMART" id="SM00867">
    <property type="entry name" value="YceI"/>
    <property type="match status" value="1"/>
</dbReference>
<dbReference type="KEGG" id="cdi:DIP1027"/>
<comment type="caution">
    <text evidence="2">The sequence shown here is derived from an EMBL/GenBank/DDBJ whole genome shotgun (WGS) entry which is preliminary data.</text>
</comment>
<gene>
    <name evidence="2" type="ORF">CIP107547_01208</name>
</gene>
<protein>
    <submittedName>
        <fullName evidence="2">Polyisoprenoid-binding protein</fullName>
    </submittedName>
</protein>